<keyword evidence="3" id="KW-1185">Reference proteome</keyword>
<feature type="region of interest" description="Disordered" evidence="1">
    <location>
        <begin position="173"/>
        <end position="211"/>
    </location>
</feature>
<reference evidence="2 3" key="1">
    <citation type="submission" date="2019-10" db="EMBL/GenBank/DDBJ databases">
        <authorList>
            <person name="Palmer J.M."/>
        </authorList>
    </citation>
    <scope>NUCLEOTIDE SEQUENCE [LARGE SCALE GENOMIC DNA]</scope>
    <source>
        <strain evidence="2 3">TWF730</strain>
    </source>
</reference>
<gene>
    <name evidence="2" type="ORF">TWF730_009249</name>
</gene>
<protein>
    <submittedName>
        <fullName evidence="2">Uncharacterized protein</fullName>
    </submittedName>
</protein>
<dbReference type="Proteomes" id="UP001373714">
    <property type="component" value="Unassembled WGS sequence"/>
</dbReference>
<comment type="caution">
    <text evidence="2">The sequence shown here is derived from an EMBL/GenBank/DDBJ whole genome shotgun (WGS) entry which is preliminary data.</text>
</comment>
<feature type="region of interest" description="Disordered" evidence="1">
    <location>
        <begin position="249"/>
        <end position="282"/>
    </location>
</feature>
<feature type="compositionally biased region" description="Polar residues" evidence="1">
    <location>
        <begin position="273"/>
        <end position="282"/>
    </location>
</feature>
<evidence type="ECO:0000313" key="3">
    <source>
        <dbReference type="Proteomes" id="UP001373714"/>
    </source>
</evidence>
<accession>A0AAV9V128</accession>
<dbReference type="EMBL" id="JAVHNS010000006">
    <property type="protein sequence ID" value="KAK6352422.1"/>
    <property type="molecule type" value="Genomic_DNA"/>
</dbReference>
<name>A0AAV9V128_9PEZI</name>
<organism evidence="2 3">
    <name type="scientific">Orbilia blumenaviensis</name>
    <dbReference type="NCBI Taxonomy" id="1796055"/>
    <lineage>
        <taxon>Eukaryota</taxon>
        <taxon>Fungi</taxon>
        <taxon>Dikarya</taxon>
        <taxon>Ascomycota</taxon>
        <taxon>Pezizomycotina</taxon>
        <taxon>Orbiliomycetes</taxon>
        <taxon>Orbiliales</taxon>
        <taxon>Orbiliaceae</taxon>
        <taxon>Orbilia</taxon>
    </lineage>
</organism>
<evidence type="ECO:0000313" key="2">
    <source>
        <dbReference type="EMBL" id="KAK6352422.1"/>
    </source>
</evidence>
<dbReference type="AlphaFoldDB" id="A0AAV9V128"/>
<sequence>MPAEKPSNINADTAKTSTVFPPRTAHASHSNISGLKARVVGWAARQETEIVCGAPRSIYANTPLVLHRLEEGSLLRSPYMGLILQATGDEYSERLAGHIETIIAICQNDCRCDLNYELTLGPSGGGRRCDSQSFFELCKYWAQCYCAATYKDSRPTPTDVALADKVNELGRIRGGVGGNLENRPRKPNGNDENLPGSFYASPEQRPSGFQLAPGLEEPYYLEGPSRPGNAGAFDFFRFTGGIHHKVSSGGLFKRDSLGGEGPLRGDVGADSAGSDTGDQQDI</sequence>
<proteinExistence type="predicted"/>
<evidence type="ECO:0000256" key="1">
    <source>
        <dbReference type="SAM" id="MobiDB-lite"/>
    </source>
</evidence>